<proteinExistence type="predicted"/>
<keyword evidence="3" id="KW-1185">Reference proteome</keyword>
<keyword evidence="1" id="KW-1133">Transmembrane helix</keyword>
<gene>
    <name evidence="2" type="ORF">M3P09_14775</name>
</gene>
<keyword evidence="1" id="KW-0812">Transmembrane</keyword>
<keyword evidence="1" id="KW-0472">Membrane</keyword>
<feature type="transmembrane region" description="Helical" evidence="1">
    <location>
        <begin position="55"/>
        <end position="74"/>
    </location>
</feature>
<dbReference type="Pfam" id="PF20619">
    <property type="entry name" value="DUF6804"/>
    <property type="match status" value="1"/>
</dbReference>
<accession>A0ABT0QHF1</accession>
<organism evidence="2 3">
    <name type="scientific">Jejuia spongiicola</name>
    <dbReference type="NCBI Taxonomy" id="2942207"/>
    <lineage>
        <taxon>Bacteria</taxon>
        <taxon>Pseudomonadati</taxon>
        <taxon>Bacteroidota</taxon>
        <taxon>Flavobacteriia</taxon>
        <taxon>Flavobacteriales</taxon>
        <taxon>Flavobacteriaceae</taxon>
        <taxon>Jejuia</taxon>
    </lineage>
</organism>
<evidence type="ECO:0000313" key="3">
    <source>
        <dbReference type="Proteomes" id="UP001165381"/>
    </source>
</evidence>
<comment type="caution">
    <text evidence="2">The sequence shown here is derived from an EMBL/GenBank/DDBJ whole genome shotgun (WGS) entry which is preliminary data.</text>
</comment>
<reference evidence="2" key="1">
    <citation type="submission" date="2022-05" db="EMBL/GenBank/DDBJ databases">
        <authorList>
            <person name="Park J.-S."/>
        </authorList>
    </citation>
    <scope>NUCLEOTIDE SEQUENCE</scope>
    <source>
        <strain evidence="2">2012CJ34-3</strain>
    </source>
</reference>
<dbReference type="InterPro" id="IPR046548">
    <property type="entry name" value="DUF6804"/>
</dbReference>
<feature type="transmembrane region" description="Helical" evidence="1">
    <location>
        <begin position="7"/>
        <end position="25"/>
    </location>
</feature>
<dbReference type="Proteomes" id="UP001165381">
    <property type="component" value="Unassembled WGS sequence"/>
</dbReference>
<dbReference type="RefSeq" id="WP_249973738.1">
    <property type="nucleotide sequence ID" value="NZ_JAMFLZ010000007.1"/>
</dbReference>
<dbReference type="EMBL" id="JAMFLZ010000007">
    <property type="protein sequence ID" value="MCL6296274.1"/>
    <property type="molecule type" value="Genomic_DNA"/>
</dbReference>
<feature type="transmembrane region" description="Helical" evidence="1">
    <location>
        <begin position="80"/>
        <end position="98"/>
    </location>
</feature>
<feature type="transmembrane region" description="Helical" evidence="1">
    <location>
        <begin position="31"/>
        <end position="48"/>
    </location>
</feature>
<name>A0ABT0QHF1_9FLAO</name>
<evidence type="ECO:0000313" key="2">
    <source>
        <dbReference type="EMBL" id="MCL6296274.1"/>
    </source>
</evidence>
<protein>
    <submittedName>
        <fullName evidence="2">Uncharacterized protein</fullName>
    </submittedName>
</protein>
<evidence type="ECO:0000256" key="1">
    <source>
        <dbReference type="SAM" id="Phobius"/>
    </source>
</evidence>
<sequence length="122" mass="14322">MKSIITFSLKPVSIICALLLFIAVLKLPIEYYTFLRIAIFIGALLVIISLSKKIIWVIVFGIITILFNPIIPIYLYFKSIWIPIDIVTGILFLLLFFFNKPKEEPKKIEPKKQREFKRDKIY</sequence>